<dbReference type="Pfam" id="PF01047">
    <property type="entry name" value="MarR"/>
    <property type="match status" value="1"/>
</dbReference>
<protein>
    <recommendedName>
        <fullName evidence="1">HTH marR-type domain-containing protein</fullName>
    </recommendedName>
</protein>
<dbReference type="InterPro" id="IPR036390">
    <property type="entry name" value="WH_DNA-bd_sf"/>
</dbReference>
<feature type="domain" description="HTH marR-type" evidence="1">
    <location>
        <begin position="11"/>
        <end position="98"/>
    </location>
</feature>
<dbReference type="PROSITE" id="PS50995">
    <property type="entry name" value="HTH_MARR_2"/>
    <property type="match status" value="1"/>
</dbReference>
<dbReference type="InterPro" id="IPR036388">
    <property type="entry name" value="WH-like_DNA-bd_sf"/>
</dbReference>
<dbReference type="Gene3D" id="1.10.10.10">
    <property type="entry name" value="Winged helix-like DNA-binding domain superfamily/Winged helix DNA-binding domain"/>
    <property type="match status" value="1"/>
</dbReference>
<dbReference type="EMBL" id="UOEJ01000173">
    <property type="protein sequence ID" value="VAW03529.1"/>
    <property type="molecule type" value="Genomic_DNA"/>
</dbReference>
<dbReference type="AlphaFoldDB" id="A0A3B0SSV0"/>
<dbReference type="InterPro" id="IPR000835">
    <property type="entry name" value="HTH_MarR-typ"/>
</dbReference>
<dbReference type="GO" id="GO:0003700">
    <property type="term" value="F:DNA-binding transcription factor activity"/>
    <property type="evidence" value="ECO:0007669"/>
    <property type="project" value="InterPro"/>
</dbReference>
<reference evidence="2" key="1">
    <citation type="submission" date="2018-06" db="EMBL/GenBank/DDBJ databases">
        <authorList>
            <person name="Zhirakovskaya E."/>
        </authorList>
    </citation>
    <scope>NUCLEOTIDE SEQUENCE</scope>
</reference>
<gene>
    <name evidence="2" type="ORF">MNBD_ALPHA01-1838</name>
</gene>
<name>A0A3B0SSV0_9ZZZZ</name>
<evidence type="ECO:0000259" key="1">
    <source>
        <dbReference type="PROSITE" id="PS50995"/>
    </source>
</evidence>
<evidence type="ECO:0000313" key="2">
    <source>
        <dbReference type="EMBL" id="VAW03529.1"/>
    </source>
</evidence>
<dbReference type="SUPFAM" id="SSF46785">
    <property type="entry name" value="Winged helix' DNA-binding domain"/>
    <property type="match status" value="1"/>
</dbReference>
<sequence length="98" mass="11449">MSEQEKLFDIRDWVPYQLWRLSQEAGYILEDNYALKYNINGESWRFMAMLASSAPVSAKKLGTFLDMDQVQVTRALGKLLDNGYVTRRTDPDDRRKVI</sequence>
<accession>A0A3B0SSV0</accession>
<organism evidence="2">
    <name type="scientific">hydrothermal vent metagenome</name>
    <dbReference type="NCBI Taxonomy" id="652676"/>
    <lineage>
        <taxon>unclassified sequences</taxon>
        <taxon>metagenomes</taxon>
        <taxon>ecological metagenomes</taxon>
    </lineage>
</organism>
<feature type="non-terminal residue" evidence="2">
    <location>
        <position position="98"/>
    </location>
</feature>
<proteinExistence type="predicted"/>